<keyword evidence="7" id="KW-0131">Cell cycle</keyword>
<reference evidence="11" key="1">
    <citation type="submission" date="2021-01" db="EMBL/GenBank/DDBJ databases">
        <title>Whole genome shotgun sequence of Planobispora takensis NBRC 109077.</title>
        <authorList>
            <person name="Komaki H."/>
            <person name="Tamura T."/>
        </authorList>
    </citation>
    <scope>NUCLEOTIDE SEQUENCE</scope>
    <source>
        <strain evidence="11">NBRC 109077</strain>
    </source>
</reference>
<gene>
    <name evidence="11" type="ORF">Pta02_44430</name>
</gene>
<feature type="region of interest" description="Disordered" evidence="8">
    <location>
        <begin position="1"/>
        <end position="124"/>
    </location>
</feature>
<comment type="caution">
    <text evidence="11">The sequence shown here is derived from an EMBL/GenBank/DDBJ whole genome shotgun (WGS) entry which is preliminary data.</text>
</comment>
<dbReference type="Gene3D" id="3.10.20.310">
    <property type="entry name" value="membrane protein fhac"/>
    <property type="match status" value="1"/>
</dbReference>
<evidence type="ECO:0000313" key="11">
    <source>
        <dbReference type="EMBL" id="GII02435.1"/>
    </source>
</evidence>
<dbReference type="GO" id="GO:0051301">
    <property type="term" value="P:cell division"/>
    <property type="evidence" value="ECO:0007669"/>
    <property type="project" value="UniProtKB-KW"/>
</dbReference>
<dbReference type="InterPro" id="IPR034746">
    <property type="entry name" value="POTRA"/>
</dbReference>
<evidence type="ECO:0000313" key="12">
    <source>
        <dbReference type="Proteomes" id="UP000634476"/>
    </source>
</evidence>
<evidence type="ECO:0000256" key="1">
    <source>
        <dbReference type="ARBA" id="ARBA00004370"/>
    </source>
</evidence>
<dbReference type="EMBL" id="BOOK01000032">
    <property type="protein sequence ID" value="GII02435.1"/>
    <property type="molecule type" value="Genomic_DNA"/>
</dbReference>
<evidence type="ECO:0000256" key="8">
    <source>
        <dbReference type="SAM" id="MobiDB-lite"/>
    </source>
</evidence>
<dbReference type="InterPro" id="IPR005548">
    <property type="entry name" value="Cell_div_FtsQ/DivIB_C"/>
</dbReference>
<evidence type="ECO:0000256" key="5">
    <source>
        <dbReference type="ARBA" id="ARBA00022989"/>
    </source>
</evidence>
<keyword evidence="5 9" id="KW-1133">Transmembrane helix</keyword>
<evidence type="ECO:0000256" key="9">
    <source>
        <dbReference type="SAM" id="Phobius"/>
    </source>
</evidence>
<keyword evidence="6 9" id="KW-0472">Membrane</keyword>
<comment type="subcellular location">
    <subcellularLocation>
        <location evidence="1">Membrane</location>
    </subcellularLocation>
</comment>
<sequence length="346" mass="35582">MTWTEDGPEAGEARRGASTRDRGLRAPGRGKGGPRSPDREEDGSGPLRRDAAGAPGRDTSGAVGREASGSAGRDVSEAAGREASGSAGRDAFETAGRDAAGASGSDTSGSAGRDAGRRSAGRAARRGGGVWRTAFLALLTVGVVGTAAWLVFVSPVLGVREIRVVGNVDVPAPQIRQAAGVADGTPLATVDVAEVRDRVAAIRQIESVRVGRGWPGTLEIAVVEREPIAVMPVGGKVALVDRYGVVTEIRAVTPPALPVLRLSRPGDPASTAALAVVDALPPELAARVAEVIAPTAETVSLRLRDGRSVLWGGRDRPADKARILTTLLKRPADTYDVSSPDVVTVR</sequence>
<feature type="compositionally biased region" description="Low complexity" evidence="8">
    <location>
        <begin position="97"/>
        <end position="113"/>
    </location>
</feature>
<feature type="domain" description="POTRA" evidence="10">
    <location>
        <begin position="157"/>
        <end position="225"/>
    </location>
</feature>
<keyword evidence="12" id="KW-1185">Reference proteome</keyword>
<proteinExistence type="predicted"/>
<dbReference type="InterPro" id="IPR050487">
    <property type="entry name" value="FtsQ_DivIB"/>
</dbReference>
<name>A0A8J3T042_9ACTN</name>
<dbReference type="InterPro" id="IPR013685">
    <property type="entry name" value="POTRA_FtsQ_type"/>
</dbReference>
<keyword evidence="2" id="KW-1003">Cell membrane</keyword>
<evidence type="ECO:0000256" key="4">
    <source>
        <dbReference type="ARBA" id="ARBA00022692"/>
    </source>
</evidence>
<organism evidence="11 12">
    <name type="scientific">Planobispora takensis</name>
    <dbReference type="NCBI Taxonomy" id="1367882"/>
    <lineage>
        <taxon>Bacteria</taxon>
        <taxon>Bacillati</taxon>
        <taxon>Actinomycetota</taxon>
        <taxon>Actinomycetes</taxon>
        <taxon>Streptosporangiales</taxon>
        <taxon>Streptosporangiaceae</taxon>
        <taxon>Planobispora</taxon>
    </lineage>
</organism>
<evidence type="ECO:0000256" key="7">
    <source>
        <dbReference type="ARBA" id="ARBA00023306"/>
    </source>
</evidence>
<evidence type="ECO:0000256" key="6">
    <source>
        <dbReference type="ARBA" id="ARBA00023136"/>
    </source>
</evidence>
<feature type="compositionally biased region" description="Basic and acidic residues" evidence="8">
    <location>
        <begin position="11"/>
        <end position="24"/>
    </location>
</feature>
<dbReference type="PROSITE" id="PS51779">
    <property type="entry name" value="POTRA"/>
    <property type="match status" value="1"/>
</dbReference>
<evidence type="ECO:0000256" key="2">
    <source>
        <dbReference type="ARBA" id="ARBA00022475"/>
    </source>
</evidence>
<dbReference type="GO" id="GO:0005886">
    <property type="term" value="C:plasma membrane"/>
    <property type="evidence" value="ECO:0007669"/>
    <property type="project" value="TreeGrafter"/>
</dbReference>
<dbReference type="PANTHER" id="PTHR37820:SF1">
    <property type="entry name" value="CELL DIVISION PROTEIN FTSQ"/>
    <property type="match status" value="1"/>
</dbReference>
<keyword evidence="4 9" id="KW-0812">Transmembrane</keyword>
<dbReference type="Pfam" id="PF08478">
    <property type="entry name" value="POTRA_1"/>
    <property type="match status" value="1"/>
</dbReference>
<accession>A0A8J3T042</accession>
<dbReference type="Pfam" id="PF03799">
    <property type="entry name" value="FtsQ_DivIB_C"/>
    <property type="match status" value="1"/>
</dbReference>
<dbReference type="Proteomes" id="UP000634476">
    <property type="component" value="Unassembled WGS sequence"/>
</dbReference>
<dbReference type="AlphaFoldDB" id="A0A8J3T042"/>
<evidence type="ECO:0000256" key="3">
    <source>
        <dbReference type="ARBA" id="ARBA00022618"/>
    </source>
</evidence>
<dbReference type="PANTHER" id="PTHR37820">
    <property type="entry name" value="CELL DIVISION PROTEIN DIVIB"/>
    <property type="match status" value="1"/>
</dbReference>
<protein>
    <recommendedName>
        <fullName evidence="10">POTRA domain-containing protein</fullName>
    </recommendedName>
</protein>
<evidence type="ECO:0000259" key="10">
    <source>
        <dbReference type="PROSITE" id="PS51779"/>
    </source>
</evidence>
<keyword evidence="3" id="KW-0132">Cell division</keyword>
<feature type="transmembrane region" description="Helical" evidence="9">
    <location>
        <begin position="135"/>
        <end position="157"/>
    </location>
</feature>